<evidence type="ECO:0000313" key="16">
    <source>
        <dbReference type="EMBL" id="PAA65391.1"/>
    </source>
</evidence>
<feature type="domain" description="PH" evidence="13">
    <location>
        <begin position="594"/>
        <end position="703"/>
    </location>
</feature>
<dbReference type="InterPro" id="IPR035892">
    <property type="entry name" value="C2_domain_sf"/>
</dbReference>
<evidence type="ECO:0000313" key="17">
    <source>
        <dbReference type="Proteomes" id="UP000215902"/>
    </source>
</evidence>
<dbReference type="GO" id="GO:0016079">
    <property type="term" value="P:synaptic vesicle exocytosis"/>
    <property type="evidence" value="ECO:0007669"/>
    <property type="project" value="InterPro"/>
</dbReference>
<dbReference type="InterPro" id="IPR014770">
    <property type="entry name" value="Munc13_1"/>
</dbReference>
<dbReference type="Pfam" id="PF06292">
    <property type="entry name" value="MUN"/>
    <property type="match status" value="1"/>
</dbReference>
<gene>
    <name evidence="16" type="ORF">BOX15_Mlig031362g1</name>
</gene>
<dbReference type="InterPro" id="IPR033227">
    <property type="entry name" value="CAPS"/>
</dbReference>
<dbReference type="InterPro" id="IPR011993">
    <property type="entry name" value="PH-like_dom_sf"/>
</dbReference>
<evidence type="ECO:0000256" key="6">
    <source>
        <dbReference type="ARBA" id="ARBA00022927"/>
    </source>
</evidence>
<reference evidence="16 17" key="1">
    <citation type="submission" date="2017-06" db="EMBL/GenBank/DDBJ databases">
        <title>A platform for efficient transgenesis in Macrostomum lignano, a flatworm model organism for stem cell research.</title>
        <authorList>
            <person name="Berezikov E."/>
        </authorList>
    </citation>
    <scope>NUCLEOTIDE SEQUENCE [LARGE SCALE GENOMIC DNA]</scope>
    <source>
        <strain evidence="16">DV1</strain>
        <tissue evidence="16">Whole organism</tissue>
    </source>
</reference>
<evidence type="ECO:0000259" key="15">
    <source>
        <dbReference type="PROSITE" id="PS51258"/>
    </source>
</evidence>
<evidence type="ECO:0000256" key="8">
    <source>
        <dbReference type="ARBA" id="ARBA00023121"/>
    </source>
</evidence>
<dbReference type="InterPro" id="IPR010439">
    <property type="entry name" value="MUN_dom"/>
</dbReference>
<organism evidence="16 17">
    <name type="scientific">Macrostomum lignano</name>
    <dbReference type="NCBI Taxonomy" id="282301"/>
    <lineage>
        <taxon>Eukaryota</taxon>
        <taxon>Metazoa</taxon>
        <taxon>Spiralia</taxon>
        <taxon>Lophotrochozoa</taxon>
        <taxon>Platyhelminthes</taxon>
        <taxon>Rhabditophora</taxon>
        <taxon>Macrostomorpha</taxon>
        <taxon>Macrostomida</taxon>
        <taxon>Macrostomidae</taxon>
        <taxon>Macrostomum</taxon>
    </lineage>
</organism>
<feature type="domain" description="MHD1" evidence="15">
    <location>
        <begin position="992"/>
        <end position="1123"/>
    </location>
</feature>
<dbReference type="InterPro" id="IPR000008">
    <property type="entry name" value="C2_dom"/>
</dbReference>
<dbReference type="SUPFAM" id="SSF50729">
    <property type="entry name" value="PH domain-like"/>
    <property type="match status" value="1"/>
</dbReference>
<evidence type="ECO:0000256" key="4">
    <source>
        <dbReference type="ARBA" id="ARBA00022723"/>
    </source>
</evidence>
<evidence type="ECO:0000256" key="10">
    <source>
        <dbReference type="ARBA" id="ARBA00023329"/>
    </source>
</evidence>
<keyword evidence="9" id="KW-0472">Membrane</keyword>
<evidence type="ECO:0000256" key="7">
    <source>
        <dbReference type="ARBA" id="ARBA00023018"/>
    </source>
</evidence>
<evidence type="ECO:0000256" key="2">
    <source>
        <dbReference type="ARBA" id="ARBA00022448"/>
    </source>
</evidence>
<comment type="subcellular location">
    <subcellularLocation>
        <location evidence="1">Cytoplasmic vesicle membrane</location>
    </subcellularLocation>
    <subcellularLocation>
        <location evidence="11">Synapse</location>
    </subcellularLocation>
</comment>
<dbReference type="PROSITE" id="PS50003">
    <property type="entry name" value="PH_DOMAIN"/>
    <property type="match status" value="1"/>
</dbReference>
<keyword evidence="7" id="KW-0770">Synapse</keyword>
<feature type="domain" description="C2" evidence="14">
    <location>
        <begin position="453"/>
        <end position="569"/>
    </location>
</feature>
<dbReference type="Gene3D" id="2.30.29.30">
    <property type="entry name" value="Pleckstrin-homology domain (PH domain)/Phosphotyrosine-binding domain (PTB)"/>
    <property type="match status" value="1"/>
</dbReference>
<dbReference type="EMBL" id="NIVC01001658">
    <property type="protein sequence ID" value="PAA65391.1"/>
    <property type="molecule type" value="Genomic_DNA"/>
</dbReference>
<dbReference type="Gene3D" id="1.10.357.50">
    <property type="match status" value="1"/>
</dbReference>
<keyword evidence="8" id="KW-0446">Lipid-binding</keyword>
<feature type="region of interest" description="Disordered" evidence="12">
    <location>
        <begin position="62"/>
        <end position="184"/>
    </location>
</feature>
<feature type="non-terminal residue" evidence="16">
    <location>
        <position position="1"/>
    </location>
</feature>
<feature type="region of interest" description="Disordered" evidence="12">
    <location>
        <begin position="1"/>
        <end position="31"/>
    </location>
</feature>
<dbReference type="GO" id="GO:0030659">
    <property type="term" value="C:cytoplasmic vesicle membrane"/>
    <property type="evidence" value="ECO:0007669"/>
    <property type="project" value="UniProtKB-SubCell"/>
</dbReference>
<feature type="compositionally biased region" description="Polar residues" evidence="12">
    <location>
        <begin position="109"/>
        <end position="123"/>
    </location>
</feature>
<sequence>LRQALTCSMLRDSSSDDDDDDWDYSKGPPPGAIFAPPVAAAAAAARGGLGAATAAAVAAAASSGASGAALSSPGGSSLSSHRPIAAQQHPPPPSLNIEAPIVPRPAASMANSCAPSPMHQQQQSGGANSLSSATAALACVDQQQHSRRRQTSPSPSMQSVYVGNNSRSASAAGDNPEQQSIDEEADRRQRLLLYVFVMRCIAYPFNAKQPTDLARRQLKVTQSQLKQVKERFQNFLCGDTGIVADEAFNNAVQSYFEVFLKSDRVANMVRGGGCSIRDFREVFKNNIEKRVRCLPEIDGLSKETVLSSWMAKFDQIYRGDEDPRRIQKMNASQSELVLSKEQLYEMFQNILSVRKYEHQIMYNACQLDNLDEQAAQVRRELDGRLTMYEDMVKNRKFPKFVVKDMEPLYYEEVKSAINLLMTNLESVPVTKGNQDTKLIGQKPKKHQKGASSGQGDADVDTSFSRSSIHLNFSIEVVVSEVKNLKCVPGNRIVYCTMEVEGGEKLQTDQAEASRPMWDTQGDFSTSHPLPIVKVKLFAENARMLSFEDRELGKVLIRPTCTTAKGPEWYRMTTSKGCPDDLRIKIVVRMEKPSNLKHCGWLWAVGKSVFKKWKKRYMCLIQVSQYNFVMASFREKKSEPMEVTSLGDYTVDYLIETPPELLAEAASGKFCFFNTVREGDCVTYASEDDTDRQLWVQAIYRATGQTHKPVAPSQPAAQRISSTQMHKMAGEADKAKRAGLEEFLHADPCQCDHVALFRRLQVLTLDYRLNDPYTSLGWFSPGQVFVLDEYCARYGVRGCQRHVFYMEDLLNAADKGFMIDPTLIHYSFAFCASHVHGNRPDGIGTVLYDERVRFEDVKRRLKELLMRQITEFRYYFPFGRPEGALKGTLSLLERVLMKDIVTPVDADEVRKVVRSCLEEAARLNYSRIADFSNIEEIVQSDVPTEKKLESIVHLAEMCIEVLQQNEEHHSEAFAWFSDLLVEHAEIFWAKFAVDMLTVLENQPPDVWDSFPLFQLLNDYLRSDANLRSGKFHQQLRDIFAPQVVRYVDLMESSIAQSIHKGFEKERWTLKGAGCSSSEDLLWKLEALQSFISDLHWPDPVFAEHLDNRLKLMAADMLEAAGKRTVSAFETIMKRTSKSTDFLLPVEVCVMLNTCVSLKASVFKLCTMGAGENMHEYHTKTDEFLEGIQSRITGGIITRFGEVLEGLLVRLARYDETAMFSSILSIAKPTDEIGKEYIEFCSSNLEQIRHHIYDELLVLSLFDSWYSRQIRLIHDWLVKDRAQASLHAYQVTCLGFIVKKVHGDFELQGVTHDVLDTRQYQSLISRIQTEEATQSIKIGEATSSPKPGPKSLLGSMAGSFSSLSNGKLATSGLSSITSSFSNFLPKSSN</sequence>
<evidence type="ECO:0000256" key="9">
    <source>
        <dbReference type="ARBA" id="ARBA00023136"/>
    </source>
</evidence>
<keyword evidence="6" id="KW-0653">Protein transport</keyword>
<keyword evidence="2" id="KW-0813">Transport</keyword>
<evidence type="ECO:0000259" key="13">
    <source>
        <dbReference type="PROSITE" id="PS50003"/>
    </source>
</evidence>
<dbReference type="SMART" id="SM00233">
    <property type="entry name" value="PH"/>
    <property type="match status" value="1"/>
</dbReference>
<evidence type="ECO:0000256" key="12">
    <source>
        <dbReference type="SAM" id="MobiDB-lite"/>
    </source>
</evidence>
<keyword evidence="17" id="KW-1185">Reference proteome</keyword>
<dbReference type="GO" id="GO:0098793">
    <property type="term" value="C:presynapse"/>
    <property type="evidence" value="ECO:0007669"/>
    <property type="project" value="GOC"/>
</dbReference>
<proteinExistence type="predicted"/>
<evidence type="ECO:0000256" key="5">
    <source>
        <dbReference type="ARBA" id="ARBA00022837"/>
    </source>
</evidence>
<dbReference type="PROSITE" id="PS51258">
    <property type="entry name" value="MHD1"/>
    <property type="match status" value="1"/>
</dbReference>
<dbReference type="InterPro" id="IPR001849">
    <property type="entry name" value="PH_domain"/>
</dbReference>
<evidence type="ECO:0000259" key="14">
    <source>
        <dbReference type="PROSITE" id="PS50004"/>
    </source>
</evidence>
<dbReference type="Pfam" id="PF00169">
    <property type="entry name" value="PH"/>
    <property type="match status" value="1"/>
</dbReference>
<dbReference type="Proteomes" id="UP000215902">
    <property type="component" value="Unassembled WGS sequence"/>
</dbReference>
<dbReference type="PROSITE" id="PS50004">
    <property type="entry name" value="C2"/>
    <property type="match status" value="1"/>
</dbReference>
<dbReference type="GO" id="GO:0015031">
    <property type="term" value="P:protein transport"/>
    <property type="evidence" value="ECO:0007669"/>
    <property type="project" value="UniProtKB-KW"/>
</dbReference>
<protein>
    <recommendedName>
        <fullName evidence="18">Calcium-dependent secretion activator</fullName>
    </recommendedName>
</protein>
<dbReference type="GO" id="GO:0046872">
    <property type="term" value="F:metal ion binding"/>
    <property type="evidence" value="ECO:0007669"/>
    <property type="project" value="UniProtKB-KW"/>
</dbReference>
<keyword evidence="3" id="KW-0268">Exocytosis</keyword>
<dbReference type="SUPFAM" id="SSF49562">
    <property type="entry name" value="C2 domain (Calcium/lipid-binding domain, CaLB)"/>
    <property type="match status" value="1"/>
</dbReference>
<comment type="caution">
    <text evidence="16">The sequence shown here is derived from an EMBL/GenBank/DDBJ whole genome shotgun (WGS) entry which is preliminary data.</text>
</comment>
<accession>A0A267EV66</accession>
<feature type="region of interest" description="Disordered" evidence="12">
    <location>
        <begin position="433"/>
        <end position="458"/>
    </location>
</feature>
<dbReference type="PANTHER" id="PTHR12166">
    <property type="entry name" value="CALCIUM-DEPENDENT SECRETION ACTIVATOR"/>
    <property type="match status" value="1"/>
</dbReference>
<feature type="compositionally biased region" description="Polar residues" evidence="12">
    <location>
        <begin position="151"/>
        <end position="169"/>
    </location>
</feature>
<dbReference type="PANTHER" id="PTHR12166:SF8">
    <property type="entry name" value="CALCIUM-DEPENDENT SECRETION ACTIVATOR"/>
    <property type="match status" value="1"/>
</dbReference>
<keyword evidence="10" id="KW-0968">Cytoplasmic vesicle</keyword>
<feature type="compositionally biased region" description="Low complexity" evidence="12">
    <location>
        <begin position="124"/>
        <end position="138"/>
    </location>
</feature>
<dbReference type="Pfam" id="PF25341">
    <property type="entry name" value="C2_CAPS"/>
    <property type="match status" value="1"/>
</dbReference>
<evidence type="ECO:0000256" key="1">
    <source>
        <dbReference type="ARBA" id="ARBA00004156"/>
    </source>
</evidence>
<keyword evidence="4" id="KW-0479">Metal-binding</keyword>
<name>A0A267EV66_9PLAT</name>
<dbReference type="CDD" id="cd01234">
    <property type="entry name" value="PH_CADPS"/>
    <property type="match status" value="1"/>
</dbReference>
<evidence type="ECO:0000256" key="11">
    <source>
        <dbReference type="ARBA" id="ARBA00034103"/>
    </source>
</evidence>
<dbReference type="GO" id="GO:1990504">
    <property type="term" value="P:dense core granule exocytosis"/>
    <property type="evidence" value="ECO:0007669"/>
    <property type="project" value="InterPro"/>
</dbReference>
<evidence type="ECO:0008006" key="18">
    <source>
        <dbReference type="Google" id="ProtNLM"/>
    </source>
</evidence>
<dbReference type="STRING" id="282301.A0A267EV66"/>
<feature type="compositionally biased region" description="Low complexity" evidence="12">
    <location>
        <begin position="62"/>
        <end position="80"/>
    </location>
</feature>
<dbReference type="OrthoDB" id="10063282at2759"/>
<dbReference type="InterPro" id="IPR057457">
    <property type="entry name" value="CAPS_C2"/>
</dbReference>
<dbReference type="GO" id="GO:0008289">
    <property type="term" value="F:lipid binding"/>
    <property type="evidence" value="ECO:0007669"/>
    <property type="project" value="UniProtKB-KW"/>
</dbReference>
<evidence type="ECO:0000256" key="3">
    <source>
        <dbReference type="ARBA" id="ARBA00022483"/>
    </source>
</evidence>
<dbReference type="SMART" id="SM01145">
    <property type="entry name" value="DUF1041"/>
    <property type="match status" value="1"/>
</dbReference>
<keyword evidence="5" id="KW-0106">Calcium</keyword>